<dbReference type="EMBL" id="WWCU01000012">
    <property type="protein sequence ID" value="MYN08216.1"/>
    <property type="molecule type" value="Genomic_DNA"/>
</dbReference>
<dbReference type="Pfam" id="PF00990">
    <property type="entry name" value="GGDEF"/>
    <property type="match status" value="1"/>
</dbReference>
<dbReference type="Gene3D" id="3.20.20.450">
    <property type="entry name" value="EAL domain"/>
    <property type="match status" value="1"/>
</dbReference>
<dbReference type="RefSeq" id="WP_161072544.1">
    <property type="nucleotide sequence ID" value="NZ_CP086370.1"/>
</dbReference>
<dbReference type="NCBIfam" id="TIGR00254">
    <property type="entry name" value="GGDEF"/>
    <property type="match status" value="1"/>
</dbReference>
<dbReference type="PANTHER" id="PTHR44757">
    <property type="entry name" value="DIGUANYLATE CYCLASE DGCP"/>
    <property type="match status" value="1"/>
</dbReference>
<evidence type="ECO:0000313" key="4">
    <source>
        <dbReference type="EMBL" id="MYN08216.1"/>
    </source>
</evidence>
<dbReference type="InterPro" id="IPR029787">
    <property type="entry name" value="Nucleotide_cyclase"/>
</dbReference>
<dbReference type="PANTHER" id="PTHR44757:SF2">
    <property type="entry name" value="BIOFILM ARCHITECTURE MAINTENANCE PROTEIN MBAA"/>
    <property type="match status" value="1"/>
</dbReference>
<dbReference type="CDD" id="cd00130">
    <property type="entry name" value="PAS"/>
    <property type="match status" value="1"/>
</dbReference>
<dbReference type="InterPro" id="IPR000160">
    <property type="entry name" value="GGDEF_dom"/>
</dbReference>
<evidence type="ECO:0000313" key="5">
    <source>
        <dbReference type="Proteomes" id="UP000450676"/>
    </source>
</evidence>
<dbReference type="Gene3D" id="3.30.450.20">
    <property type="entry name" value="PAS domain"/>
    <property type="match status" value="1"/>
</dbReference>
<name>A0A7X4KNI8_9BURK</name>
<organism evidence="4 5">
    <name type="scientific">Pseudoduganella aquatica</name>
    <dbReference type="NCBI Taxonomy" id="2660641"/>
    <lineage>
        <taxon>Bacteria</taxon>
        <taxon>Pseudomonadati</taxon>
        <taxon>Pseudomonadota</taxon>
        <taxon>Betaproteobacteria</taxon>
        <taxon>Burkholderiales</taxon>
        <taxon>Oxalobacteraceae</taxon>
        <taxon>Telluria group</taxon>
        <taxon>Pseudoduganella</taxon>
    </lineage>
</organism>
<evidence type="ECO:0000259" key="1">
    <source>
        <dbReference type="PROSITE" id="PS50112"/>
    </source>
</evidence>
<feature type="domain" description="GGDEF" evidence="3">
    <location>
        <begin position="164"/>
        <end position="302"/>
    </location>
</feature>
<evidence type="ECO:0000259" key="2">
    <source>
        <dbReference type="PROSITE" id="PS50883"/>
    </source>
</evidence>
<sequence length="571" mass="63855">MSDPRPPCSDADAQRLGALLACTLDNISDAFLMLDRDWRLTFINREAERLLHCTREEVIGMNIWEKFPEAVGGPYYQAYHRAIATRTSVLFEEYYAPLDLWTEVRAYPSEEGLAIYFLDISTRKAQEAEFHQLAFYDRLTGLPNRQLLMDRIGRALERFRRTLHCGAVLFIDLDNFKSVNDARGHDKGDMLLQQVGQRLLQSVRSSDTVARFGGDEFVVLLEEMGEGGEAAALHAREVADKVLHAFDLPFDIAGVLHYSTPSVGVTILDSTSGSIEEVLKRADLAMYQSKAAGRNTSTWFEAGMEQRVAARAALEADLRQALGEGQFELHYQPQCDLRRQMTGAEALLRWRHPQRGMVPPGEFIALTEETGIIIPLGSWVLRTACAQLARWADDARTAQLRMAVNVSAQQFHRPDFVEQVLAALAETGARADRLKLELTESLLLKDVEATIARMELLRTEGVGFSLDDFGTGYSSLSYLHRLPLEQLKIDRSFVWDADSGRHGKAIVHTIAGLGKALRIEVMAEGVETEAQLELIREGGCHLFQGYLYSRPLPPDALQAFIEQASLAAFPV</sequence>
<dbReference type="FunFam" id="3.20.20.450:FF:000001">
    <property type="entry name" value="Cyclic di-GMP phosphodiesterase yahA"/>
    <property type="match status" value="1"/>
</dbReference>
<dbReference type="PROSITE" id="PS50112">
    <property type="entry name" value="PAS"/>
    <property type="match status" value="1"/>
</dbReference>
<accession>A0A7X4KNI8</accession>
<dbReference type="Pfam" id="PF08448">
    <property type="entry name" value="PAS_4"/>
    <property type="match status" value="1"/>
</dbReference>
<dbReference type="Proteomes" id="UP000450676">
    <property type="component" value="Unassembled WGS sequence"/>
</dbReference>
<dbReference type="Pfam" id="PF00563">
    <property type="entry name" value="EAL"/>
    <property type="match status" value="1"/>
</dbReference>
<dbReference type="InterPro" id="IPR000014">
    <property type="entry name" value="PAS"/>
</dbReference>
<feature type="domain" description="PAS" evidence="1">
    <location>
        <begin position="24"/>
        <end position="62"/>
    </location>
</feature>
<dbReference type="NCBIfam" id="TIGR00229">
    <property type="entry name" value="sensory_box"/>
    <property type="match status" value="1"/>
</dbReference>
<dbReference type="InterPro" id="IPR052155">
    <property type="entry name" value="Biofilm_reg_signaling"/>
</dbReference>
<dbReference type="SUPFAM" id="SSF55073">
    <property type="entry name" value="Nucleotide cyclase"/>
    <property type="match status" value="1"/>
</dbReference>
<feature type="domain" description="EAL" evidence="2">
    <location>
        <begin position="311"/>
        <end position="565"/>
    </location>
</feature>
<keyword evidence="5" id="KW-1185">Reference proteome</keyword>
<dbReference type="CDD" id="cd01948">
    <property type="entry name" value="EAL"/>
    <property type="match status" value="1"/>
</dbReference>
<comment type="caution">
    <text evidence="4">The sequence shown here is derived from an EMBL/GenBank/DDBJ whole genome shotgun (WGS) entry which is preliminary data.</text>
</comment>
<protein>
    <submittedName>
        <fullName evidence="4">EAL domain-containing protein</fullName>
    </submittedName>
</protein>
<dbReference type="SMART" id="SM00052">
    <property type="entry name" value="EAL"/>
    <property type="match status" value="1"/>
</dbReference>
<dbReference type="Gene3D" id="3.30.70.270">
    <property type="match status" value="1"/>
</dbReference>
<evidence type="ECO:0000259" key="3">
    <source>
        <dbReference type="PROSITE" id="PS50887"/>
    </source>
</evidence>
<dbReference type="PROSITE" id="PS50883">
    <property type="entry name" value="EAL"/>
    <property type="match status" value="1"/>
</dbReference>
<dbReference type="PROSITE" id="PS50887">
    <property type="entry name" value="GGDEF"/>
    <property type="match status" value="1"/>
</dbReference>
<dbReference type="InterPro" id="IPR035965">
    <property type="entry name" value="PAS-like_dom_sf"/>
</dbReference>
<dbReference type="SUPFAM" id="SSF141868">
    <property type="entry name" value="EAL domain-like"/>
    <property type="match status" value="1"/>
</dbReference>
<dbReference type="SMART" id="SM00091">
    <property type="entry name" value="PAS"/>
    <property type="match status" value="1"/>
</dbReference>
<dbReference type="AlphaFoldDB" id="A0A7X4KNI8"/>
<dbReference type="InterPro" id="IPR001633">
    <property type="entry name" value="EAL_dom"/>
</dbReference>
<dbReference type="InterPro" id="IPR043128">
    <property type="entry name" value="Rev_trsase/Diguanyl_cyclase"/>
</dbReference>
<dbReference type="SUPFAM" id="SSF55785">
    <property type="entry name" value="PYP-like sensor domain (PAS domain)"/>
    <property type="match status" value="1"/>
</dbReference>
<dbReference type="InterPro" id="IPR013656">
    <property type="entry name" value="PAS_4"/>
</dbReference>
<proteinExistence type="predicted"/>
<gene>
    <name evidence="4" type="ORF">GTP77_12820</name>
</gene>
<dbReference type="CDD" id="cd01949">
    <property type="entry name" value="GGDEF"/>
    <property type="match status" value="1"/>
</dbReference>
<dbReference type="SMART" id="SM00267">
    <property type="entry name" value="GGDEF"/>
    <property type="match status" value="1"/>
</dbReference>
<dbReference type="InterPro" id="IPR035919">
    <property type="entry name" value="EAL_sf"/>
</dbReference>
<reference evidence="4 5" key="1">
    <citation type="submission" date="2019-12" db="EMBL/GenBank/DDBJ databases">
        <title>Novel species isolated from a subtropical stream in China.</title>
        <authorList>
            <person name="Lu H."/>
        </authorList>
    </citation>
    <scope>NUCLEOTIDE SEQUENCE [LARGE SCALE GENOMIC DNA]</scope>
    <source>
        <strain evidence="4 5">FT127W</strain>
    </source>
</reference>